<evidence type="ECO:0008006" key="4">
    <source>
        <dbReference type="Google" id="ProtNLM"/>
    </source>
</evidence>
<dbReference type="GO" id="GO:0005783">
    <property type="term" value="C:endoplasmic reticulum"/>
    <property type="evidence" value="ECO:0007669"/>
    <property type="project" value="TreeGrafter"/>
</dbReference>
<name>A0A2G5EZE5_AQUCA</name>
<sequence>MASVFSWCCSPRFLILLFIISAVPIGFIISLERSIINQSAADVYKYHSHGWMRECTKWDDLNRRFIISYFEGGVGQIPVPEDYIPGTVLEEETVIKDNDLAGNGSLGLVIDRLRNRILVVNADALGNLYSALAAYDLNTWNRLFLTQLSGSGDGKAFADDVAVDAEGNAYVTDAKSSKIWKVGVNGELLSIIKSPLFTHKEWYKDLISINGIVYHPDGFLLVIHTFVGELYKIDIEKEEVKLVKIVGGSLAFGDGLELLSPTKLVVAAARPSGRLVESLDGWETASVVAKYSGPMHRLATAATVKDGKVYLNHMFSLGLPKRKHAIVEAVFTPVESTNG</sequence>
<dbReference type="OrthoDB" id="1902639at2759"/>
<gene>
    <name evidence="2" type="ORF">AQUCO_00300543v1</name>
</gene>
<reference evidence="2 3" key="1">
    <citation type="submission" date="2017-09" db="EMBL/GenBank/DDBJ databases">
        <title>WGS assembly of Aquilegia coerulea Goldsmith.</title>
        <authorList>
            <person name="Hodges S."/>
            <person name="Kramer E."/>
            <person name="Nordborg M."/>
            <person name="Tomkins J."/>
            <person name="Borevitz J."/>
            <person name="Derieg N."/>
            <person name="Yan J."/>
            <person name="Mihaltcheva S."/>
            <person name="Hayes R.D."/>
            <person name="Rokhsar D."/>
        </authorList>
    </citation>
    <scope>NUCLEOTIDE SEQUENCE [LARGE SCALE GENOMIC DNA]</scope>
    <source>
        <strain evidence="3">cv. Goldsmith</strain>
    </source>
</reference>
<evidence type="ECO:0000313" key="3">
    <source>
        <dbReference type="Proteomes" id="UP000230069"/>
    </source>
</evidence>
<organism evidence="2 3">
    <name type="scientific">Aquilegia coerulea</name>
    <name type="common">Rocky mountain columbine</name>
    <dbReference type="NCBI Taxonomy" id="218851"/>
    <lineage>
        <taxon>Eukaryota</taxon>
        <taxon>Viridiplantae</taxon>
        <taxon>Streptophyta</taxon>
        <taxon>Embryophyta</taxon>
        <taxon>Tracheophyta</taxon>
        <taxon>Spermatophyta</taxon>
        <taxon>Magnoliopsida</taxon>
        <taxon>Ranunculales</taxon>
        <taxon>Ranunculaceae</taxon>
        <taxon>Thalictroideae</taxon>
        <taxon>Aquilegia</taxon>
    </lineage>
</organism>
<dbReference type="PANTHER" id="PTHR31460">
    <property type="match status" value="1"/>
</dbReference>
<dbReference type="Gene3D" id="2.120.10.30">
    <property type="entry name" value="TolB, C-terminal domain"/>
    <property type="match status" value="1"/>
</dbReference>
<dbReference type="SUPFAM" id="SSF63829">
    <property type="entry name" value="Calcium-dependent phosphotriesterase"/>
    <property type="match status" value="1"/>
</dbReference>
<dbReference type="InterPro" id="IPR053224">
    <property type="entry name" value="Sensory_adhesion_molecule"/>
</dbReference>
<dbReference type="InParanoid" id="A0A2G5EZE5"/>
<keyword evidence="1" id="KW-1133">Transmembrane helix</keyword>
<dbReference type="AlphaFoldDB" id="A0A2G5EZE5"/>
<protein>
    <recommendedName>
        <fullName evidence="4">SMP-30/Gluconolactonase/LRE-like region domain-containing protein</fullName>
    </recommendedName>
</protein>
<proteinExistence type="predicted"/>
<feature type="transmembrane region" description="Helical" evidence="1">
    <location>
        <begin position="12"/>
        <end position="31"/>
    </location>
</feature>
<dbReference type="PANTHER" id="PTHR31460:SF0">
    <property type="entry name" value="CALCIUM-DEPENDENT PHOSPHOTRIESTERASE SUPERFAMILY PROTEIN-RELATED"/>
    <property type="match status" value="1"/>
</dbReference>
<dbReference type="Proteomes" id="UP000230069">
    <property type="component" value="Unassembled WGS sequence"/>
</dbReference>
<evidence type="ECO:0000313" key="2">
    <source>
        <dbReference type="EMBL" id="PIA61096.1"/>
    </source>
</evidence>
<keyword evidence="1" id="KW-0812">Transmembrane</keyword>
<keyword evidence="3" id="KW-1185">Reference proteome</keyword>
<dbReference type="EMBL" id="KZ305020">
    <property type="protein sequence ID" value="PIA61096.1"/>
    <property type="molecule type" value="Genomic_DNA"/>
</dbReference>
<dbReference type="FunFam" id="2.120.10.30:FF:000089">
    <property type="entry name" value="Calcium-dependent phosphotriesterase superfamily protein"/>
    <property type="match status" value="1"/>
</dbReference>
<dbReference type="FunCoup" id="A0A2G5EZE5">
    <property type="interactions" value="28"/>
</dbReference>
<evidence type="ECO:0000256" key="1">
    <source>
        <dbReference type="SAM" id="Phobius"/>
    </source>
</evidence>
<accession>A0A2G5EZE5</accession>
<dbReference type="InterPro" id="IPR011042">
    <property type="entry name" value="6-blade_b-propeller_TolB-like"/>
</dbReference>
<keyword evidence="1" id="KW-0472">Membrane</keyword>